<keyword evidence="3 5" id="KW-1133">Transmembrane helix</keyword>
<dbReference type="InterPro" id="IPR031726">
    <property type="entry name" value="PglL_A"/>
</dbReference>
<dbReference type="InterPro" id="IPR021797">
    <property type="entry name" value="Wzy_C_2"/>
</dbReference>
<feature type="transmembrane region" description="Helical" evidence="5">
    <location>
        <begin position="12"/>
        <end position="32"/>
    </location>
</feature>
<dbReference type="Pfam" id="PF11846">
    <property type="entry name" value="Wzy_C_2"/>
    <property type="match status" value="1"/>
</dbReference>
<reference evidence="9 10" key="1">
    <citation type="submission" date="2016-10" db="EMBL/GenBank/DDBJ databases">
        <authorList>
            <person name="de Groot N.N."/>
        </authorList>
    </citation>
    <scope>NUCLEOTIDE SEQUENCE [LARGE SCALE GENOMIC DNA]</scope>
    <source>
        <strain evidence="9 10">DSM 14789</strain>
    </source>
</reference>
<feature type="transmembrane region" description="Helical" evidence="5">
    <location>
        <begin position="168"/>
        <end position="191"/>
    </location>
</feature>
<keyword evidence="2 5" id="KW-0812">Transmembrane</keyword>
<evidence type="ECO:0000259" key="6">
    <source>
        <dbReference type="Pfam" id="PF04932"/>
    </source>
</evidence>
<sequence length="433" mass="47637">MTPCKSLVGRRLTVAFLLTALATFSVALHVSFPNMGGHGLRLPFNAALWMGMALMIALALWPATRGRIRVSGFQRGLWLVVALLWLPLAWSWDATAMSAVPRLLGLTAGALLLLGLEQLALERRHWVALLCTIYLGTLLETAFAWVQYTLLEPGNWVGFSPDYGRPWGIFQQSNVLASFLATGLAISAWLLGEAQKHWLRSLALLAPLAMPAMLLVLVSRIGWLASLVVIVLSVAHLWGRDRRVARAWLLALLAGCVIAVALWFATEGLVRSSAALGNTGARTHVYMHALRMILEAPLVGWGYGDFQYAFIQSFADWRAAHPGIGTAISGSFDHPHNELLLWGVEGGVLPMAALLGAVLWIAWRLWRHGPHGERLMLMALLAPLALHAMTEYPFYHSLAHWLAFVLLLGLLASRCWPTTERANRYTFGIRVGA</sequence>
<feature type="transmembrane region" description="Helical" evidence="5">
    <location>
        <begin position="99"/>
        <end position="116"/>
    </location>
</feature>
<evidence type="ECO:0000259" key="8">
    <source>
        <dbReference type="Pfam" id="PF15864"/>
    </source>
</evidence>
<evidence type="ECO:0000259" key="7">
    <source>
        <dbReference type="Pfam" id="PF11846"/>
    </source>
</evidence>
<evidence type="ECO:0000313" key="10">
    <source>
        <dbReference type="Proteomes" id="UP000198654"/>
    </source>
</evidence>
<name>A0A1G9EYN8_9GAMM</name>
<organism evidence="9 10">
    <name type="scientific">Modicisalibacter muralis</name>
    <dbReference type="NCBI Taxonomy" id="119000"/>
    <lineage>
        <taxon>Bacteria</taxon>
        <taxon>Pseudomonadati</taxon>
        <taxon>Pseudomonadota</taxon>
        <taxon>Gammaproteobacteria</taxon>
        <taxon>Oceanospirillales</taxon>
        <taxon>Halomonadaceae</taxon>
        <taxon>Modicisalibacter</taxon>
    </lineage>
</organism>
<feature type="transmembrane region" description="Helical" evidence="5">
    <location>
        <begin position="76"/>
        <end position="93"/>
    </location>
</feature>
<feature type="transmembrane region" description="Helical" evidence="5">
    <location>
        <begin position="247"/>
        <end position="266"/>
    </location>
</feature>
<dbReference type="PANTHER" id="PTHR37422">
    <property type="entry name" value="TEICHURONIC ACID BIOSYNTHESIS PROTEIN TUAE"/>
    <property type="match status" value="1"/>
</dbReference>
<evidence type="ECO:0000256" key="3">
    <source>
        <dbReference type="ARBA" id="ARBA00022989"/>
    </source>
</evidence>
<proteinExistence type="predicted"/>
<keyword evidence="9" id="KW-0436">Ligase</keyword>
<feature type="transmembrane region" description="Helical" evidence="5">
    <location>
        <begin position="44"/>
        <end position="64"/>
    </location>
</feature>
<feature type="transmembrane region" description="Helical" evidence="5">
    <location>
        <begin position="339"/>
        <end position="363"/>
    </location>
</feature>
<evidence type="ECO:0000313" key="9">
    <source>
        <dbReference type="EMBL" id="SDK81274.1"/>
    </source>
</evidence>
<feature type="transmembrane region" description="Helical" evidence="5">
    <location>
        <begin position="198"/>
        <end position="217"/>
    </location>
</feature>
<evidence type="ECO:0000256" key="1">
    <source>
        <dbReference type="ARBA" id="ARBA00004141"/>
    </source>
</evidence>
<dbReference type="STRING" id="119000.SAMN05661010_00167"/>
<evidence type="ECO:0000256" key="2">
    <source>
        <dbReference type="ARBA" id="ARBA00022692"/>
    </source>
</evidence>
<comment type="subcellular location">
    <subcellularLocation>
        <location evidence="1">Membrane</location>
        <topology evidence="1">Multi-pass membrane protein</topology>
    </subcellularLocation>
</comment>
<evidence type="ECO:0000256" key="4">
    <source>
        <dbReference type="ARBA" id="ARBA00023136"/>
    </source>
</evidence>
<dbReference type="EMBL" id="FNGI01000001">
    <property type="protein sequence ID" value="SDK81274.1"/>
    <property type="molecule type" value="Genomic_DNA"/>
</dbReference>
<protein>
    <submittedName>
        <fullName evidence="9">O-antigen ligase</fullName>
    </submittedName>
</protein>
<feature type="transmembrane region" description="Helical" evidence="5">
    <location>
        <begin position="223"/>
        <end position="240"/>
    </location>
</feature>
<feature type="domain" description="Virulence factor membrane-bound polymerase C-terminal" evidence="7">
    <location>
        <begin position="376"/>
        <end position="415"/>
    </location>
</feature>
<accession>A0A1G9EYN8</accession>
<feature type="transmembrane region" description="Helical" evidence="5">
    <location>
        <begin position="375"/>
        <end position="392"/>
    </location>
</feature>
<dbReference type="PANTHER" id="PTHR37422:SF21">
    <property type="entry name" value="EXOQ-LIKE PROTEIN"/>
    <property type="match status" value="1"/>
</dbReference>
<keyword evidence="10" id="KW-1185">Reference proteome</keyword>
<feature type="domain" description="O-antigen ligase-related" evidence="6">
    <location>
        <begin position="208"/>
        <end position="353"/>
    </location>
</feature>
<dbReference type="Pfam" id="PF04932">
    <property type="entry name" value="Wzy_C"/>
    <property type="match status" value="1"/>
</dbReference>
<evidence type="ECO:0000256" key="5">
    <source>
        <dbReference type="SAM" id="Phobius"/>
    </source>
</evidence>
<feature type="transmembrane region" description="Helical" evidence="5">
    <location>
        <begin position="398"/>
        <end position="416"/>
    </location>
</feature>
<dbReference type="AlphaFoldDB" id="A0A1G9EYN8"/>
<feature type="domain" description="Protein glycosylation ligase" evidence="8">
    <location>
        <begin position="166"/>
        <end position="191"/>
    </location>
</feature>
<keyword evidence="4 5" id="KW-0472">Membrane</keyword>
<dbReference type="InterPro" id="IPR051533">
    <property type="entry name" value="WaaL-like"/>
</dbReference>
<feature type="transmembrane region" description="Helical" evidence="5">
    <location>
        <begin position="128"/>
        <end position="148"/>
    </location>
</feature>
<dbReference type="Proteomes" id="UP000198654">
    <property type="component" value="Unassembled WGS sequence"/>
</dbReference>
<gene>
    <name evidence="9" type="ORF">SAMN05661010_00167</name>
</gene>
<dbReference type="OrthoDB" id="5596698at2"/>
<dbReference type="GO" id="GO:0016874">
    <property type="term" value="F:ligase activity"/>
    <property type="evidence" value="ECO:0007669"/>
    <property type="project" value="UniProtKB-KW"/>
</dbReference>
<dbReference type="Pfam" id="PF15864">
    <property type="entry name" value="PglL_A"/>
    <property type="match status" value="1"/>
</dbReference>
<dbReference type="InterPro" id="IPR007016">
    <property type="entry name" value="O-antigen_ligase-rel_domated"/>
</dbReference>
<dbReference type="GO" id="GO:0016020">
    <property type="term" value="C:membrane"/>
    <property type="evidence" value="ECO:0007669"/>
    <property type="project" value="UniProtKB-SubCell"/>
</dbReference>